<evidence type="ECO:0000313" key="8">
    <source>
        <dbReference type="Proteomes" id="UP000443153"/>
    </source>
</evidence>
<evidence type="ECO:0000256" key="4">
    <source>
        <dbReference type="ARBA" id="ARBA00022837"/>
    </source>
</evidence>
<keyword evidence="7" id="KW-0808">Transferase</keyword>
<feature type="region of interest" description="Disordered" evidence="5">
    <location>
        <begin position="199"/>
        <end position="224"/>
    </location>
</feature>
<keyword evidence="2" id="KW-0479">Metal-binding</keyword>
<dbReference type="InterPro" id="IPR017850">
    <property type="entry name" value="Alkaline_phosphatase_core_sf"/>
</dbReference>
<comment type="similarity">
    <text evidence="1">Belongs to the sulfatase family.</text>
</comment>
<reference evidence="7 8" key="1">
    <citation type="submission" date="2019-11" db="EMBL/GenBank/DDBJ databases">
        <title>Maribacter lutea sp. nov., a marine bacterium isolated from intertidal sand.</title>
        <authorList>
            <person name="Liu A."/>
        </authorList>
    </citation>
    <scope>NUCLEOTIDE SEQUENCE [LARGE SCALE GENOMIC DNA]</scope>
    <source>
        <strain evidence="7 8">RZ05</strain>
    </source>
</reference>
<dbReference type="PROSITE" id="PS00523">
    <property type="entry name" value="SULFATASE_1"/>
    <property type="match status" value="1"/>
</dbReference>
<dbReference type="Gene3D" id="3.30.1120.10">
    <property type="match status" value="1"/>
</dbReference>
<dbReference type="Pfam" id="PF00884">
    <property type="entry name" value="Sulfatase"/>
    <property type="match status" value="1"/>
</dbReference>
<protein>
    <submittedName>
        <fullName evidence="7">Sulfatase-like hydrolase/transferase</fullName>
    </submittedName>
</protein>
<gene>
    <name evidence="7" type="ORF">GJ691_14410</name>
</gene>
<dbReference type="Gene3D" id="3.40.720.10">
    <property type="entry name" value="Alkaline Phosphatase, subunit A"/>
    <property type="match status" value="1"/>
</dbReference>
<keyword evidence="3 7" id="KW-0378">Hydrolase</keyword>
<dbReference type="AlphaFoldDB" id="A0A6I2MR77"/>
<evidence type="ECO:0000313" key="7">
    <source>
        <dbReference type="EMBL" id="MRX65349.1"/>
    </source>
</evidence>
<accession>A0A6I2MR77</accession>
<sequence length="516" mass="57746">MSIQSILKIAVLSIVLCSCKSKKEPVQPNIIYILADDLGYGDVSSYNENSKIKTQYIDNLASEGVMFTDAHTSSSVCTPTRYGVLTGRYNWRTTLKKGVLSGYSKSLIQQEETTVADFLNENGYATAYIGKWHLGWDWTLENTDSLGIDHLKARPQVDYTIPVKNGPNTHGFDYSYGFCGSLDMPPYVWVENGMPTKVPTDTTKGKKGQATWRKGPTSKDFSHEEALPEITERTVNFIAENANKDKPFFIYMPLPAPHTPILPTKEFQGKSGLDNPYGDFVLMVDWVVGEVTKALEQNGISENTLIVFTSDNGCSPAANYKQLKTKGHNPSYVFRGFKSDIYEGGHRVPYIMSWKGTIEPTKSNQLVCTTDLFATVADLIGADYADDVAVDSYSHLAVTNIKSQKPLRKSIVHHSVDGEFAYRKGDYKVNFCFGSGGWSYPSKNVKKAVLDTLPKVQLYNVKEDMAEQNNLQAEFPEVITEYRTDLLQIINNGRSTEGEKQMNDTVEDWPQLEHIK</sequence>
<dbReference type="InterPro" id="IPR024607">
    <property type="entry name" value="Sulfatase_CS"/>
</dbReference>
<dbReference type="InterPro" id="IPR050738">
    <property type="entry name" value="Sulfatase"/>
</dbReference>
<dbReference type="PROSITE" id="PS00149">
    <property type="entry name" value="SULFATASE_2"/>
    <property type="match status" value="1"/>
</dbReference>
<dbReference type="PANTHER" id="PTHR42693">
    <property type="entry name" value="ARYLSULFATASE FAMILY MEMBER"/>
    <property type="match status" value="1"/>
</dbReference>
<feature type="region of interest" description="Disordered" evidence="5">
    <location>
        <begin position="494"/>
        <end position="516"/>
    </location>
</feature>
<dbReference type="GO" id="GO:0004065">
    <property type="term" value="F:arylsulfatase activity"/>
    <property type="evidence" value="ECO:0007669"/>
    <property type="project" value="TreeGrafter"/>
</dbReference>
<keyword evidence="8" id="KW-1185">Reference proteome</keyword>
<proteinExistence type="inferred from homology"/>
<dbReference type="RefSeq" id="WP_154368108.1">
    <property type="nucleotide sequence ID" value="NZ_WKJH01000024.1"/>
</dbReference>
<dbReference type="SUPFAM" id="SSF53649">
    <property type="entry name" value="Alkaline phosphatase-like"/>
    <property type="match status" value="1"/>
</dbReference>
<evidence type="ECO:0000256" key="1">
    <source>
        <dbReference type="ARBA" id="ARBA00008779"/>
    </source>
</evidence>
<dbReference type="OrthoDB" id="9765065at2"/>
<dbReference type="InterPro" id="IPR000917">
    <property type="entry name" value="Sulfatase_N"/>
</dbReference>
<keyword evidence="4" id="KW-0106">Calcium</keyword>
<evidence type="ECO:0000259" key="6">
    <source>
        <dbReference type="Pfam" id="PF00884"/>
    </source>
</evidence>
<name>A0A6I2MR77_9FLAO</name>
<dbReference type="GO" id="GO:0046872">
    <property type="term" value="F:metal ion binding"/>
    <property type="evidence" value="ECO:0007669"/>
    <property type="project" value="UniProtKB-KW"/>
</dbReference>
<evidence type="ECO:0000256" key="3">
    <source>
        <dbReference type="ARBA" id="ARBA00022801"/>
    </source>
</evidence>
<organism evidence="7 8">
    <name type="scientific">Maribacter luteus</name>
    <dbReference type="NCBI Taxonomy" id="2594478"/>
    <lineage>
        <taxon>Bacteria</taxon>
        <taxon>Pseudomonadati</taxon>
        <taxon>Bacteroidota</taxon>
        <taxon>Flavobacteriia</taxon>
        <taxon>Flavobacteriales</taxon>
        <taxon>Flavobacteriaceae</taxon>
        <taxon>Maribacter</taxon>
    </lineage>
</organism>
<dbReference type="Proteomes" id="UP000443153">
    <property type="component" value="Unassembled WGS sequence"/>
</dbReference>
<feature type="domain" description="Sulfatase N-terminal" evidence="6">
    <location>
        <begin position="28"/>
        <end position="381"/>
    </location>
</feature>
<evidence type="ECO:0000256" key="5">
    <source>
        <dbReference type="SAM" id="MobiDB-lite"/>
    </source>
</evidence>
<dbReference type="CDD" id="cd16143">
    <property type="entry name" value="ARS_like"/>
    <property type="match status" value="1"/>
</dbReference>
<dbReference type="PANTHER" id="PTHR42693:SF53">
    <property type="entry name" value="ENDO-4-O-SULFATASE"/>
    <property type="match status" value="1"/>
</dbReference>
<dbReference type="GO" id="GO:0016740">
    <property type="term" value="F:transferase activity"/>
    <property type="evidence" value="ECO:0007669"/>
    <property type="project" value="UniProtKB-KW"/>
</dbReference>
<dbReference type="EMBL" id="WKJH01000024">
    <property type="protein sequence ID" value="MRX65349.1"/>
    <property type="molecule type" value="Genomic_DNA"/>
</dbReference>
<comment type="caution">
    <text evidence="7">The sequence shown here is derived from an EMBL/GenBank/DDBJ whole genome shotgun (WGS) entry which is preliminary data.</text>
</comment>
<evidence type="ECO:0000256" key="2">
    <source>
        <dbReference type="ARBA" id="ARBA00022723"/>
    </source>
</evidence>